<dbReference type="GO" id="GO:0003729">
    <property type="term" value="F:mRNA binding"/>
    <property type="evidence" value="ECO:0007669"/>
    <property type="project" value="UniProtKB-UniRule"/>
</dbReference>
<protein>
    <recommendedName>
        <fullName evidence="5">YTH domain-containing family protein</fullName>
    </recommendedName>
</protein>
<keyword evidence="5" id="KW-0694">RNA-binding</keyword>
<feature type="domain" description="YTH" evidence="8">
    <location>
        <begin position="503"/>
        <end position="647"/>
    </location>
</feature>
<evidence type="ECO:0000256" key="6">
    <source>
        <dbReference type="SAM" id="MobiDB-lite"/>
    </source>
</evidence>
<dbReference type="GO" id="GO:0005737">
    <property type="term" value="C:cytoplasm"/>
    <property type="evidence" value="ECO:0007669"/>
    <property type="project" value="TreeGrafter"/>
</dbReference>
<evidence type="ECO:0000256" key="3">
    <source>
        <dbReference type="ARBA" id="ARBA00022833"/>
    </source>
</evidence>
<evidence type="ECO:0000256" key="1">
    <source>
        <dbReference type="ARBA" id="ARBA00022723"/>
    </source>
</evidence>
<sequence length="772" mass="85323">MATGDSNSRKDIAWKYAYLADPNKKNDLTCNFCAKVAKGGAYRLKQHLAGGFTAISSCQNCPQPVKEEVRRYMLKKKREGKKPKENDAYSEELREKACVDIARWLYEAGIPLNAVNYDSFKVAIQFIGRYGIGTKPPSYDEVRVHSTEILGTSILDAGERSVKPDKLTEQPLSPKDARTVSANPSPDAVIEGPSRDVTKQQESTEAVNFHPLNANVSHEQNVSYGGNANNNGISDGHSQHAITGAIHVESQVICNGNPSAVFNSFNHFNPQMVYGQYSSVATPLPPLTNADNTGIWDGHSQHDEENDEGYKTCDDGPLLDDDGNANNTGIWDGHSQHAITEAMHVESQVICNGNPSAVFNSFNHFNPQMVYGQYSSVATPLPPLTNANNTGIWDGHSQHDEENDEGYKTCDDGPLLDDDGNANNTGIWDGHSQHAITEAMHVESQVICNGNPSAVFNSFNHFNPQMVYGQYSSVATPLPPLTNANNTGIWDGHSQHDEENDEGYKTCDDGPLLDDDGNANNTGIWDGHSQHAITEAMHVESQVIYNDNPSAVFHSCYDFNPQMVNASEQFCGVAEMVGPVDFEKDADYWQQDRWSGQFSVRWHIIKDVPNIRFRHILLESNDNKPVIHSRDSQEVALKEGIEMLKVFKDYDTRTSILDDFEFYDERERVLRERKARQIASSTADVSDSPADESVNQMSDSFAQALKLDERNNKEVPATEQGGSSRSDAPLSLSHDSVNQTSNSLSDSFSRVVRLEESNNEVLASEKGGGHKN</sequence>
<dbReference type="InterPro" id="IPR003656">
    <property type="entry name" value="Znf_BED"/>
</dbReference>
<reference evidence="9" key="2">
    <citation type="submission" date="2021-01" db="UniProtKB">
        <authorList>
            <consortium name="EnsemblPlants"/>
        </authorList>
    </citation>
    <scope>IDENTIFICATION</scope>
</reference>
<feature type="region of interest" description="Disordered" evidence="6">
    <location>
        <begin position="675"/>
        <end position="750"/>
    </location>
</feature>
<keyword evidence="10" id="KW-1185">Reference proteome</keyword>
<dbReference type="InParanoid" id="A0A7N2MVE6"/>
<dbReference type="PROSITE" id="PS50882">
    <property type="entry name" value="YTH"/>
    <property type="match status" value="1"/>
</dbReference>
<dbReference type="InterPro" id="IPR045168">
    <property type="entry name" value="YTH_prot"/>
</dbReference>
<comment type="function">
    <text evidence="5">Specifically recognizes and binds N6-methyladenosine (m6A)-containing RNAs, and regulates mRNA stability. M6A is a modification present at internal sites of mRNAs and some non-coding RNAs and plays a role in mRNA stability and processing.</text>
</comment>
<comment type="similarity">
    <text evidence="5">Belongs to the YTHDF family.</text>
</comment>
<dbReference type="Proteomes" id="UP000594261">
    <property type="component" value="Chromosome 11"/>
</dbReference>
<dbReference type="Gene3D" id="3.10.590.10">
    <property type="entry name" value="ph1033 like domains"/>
    <property type="match status" value="1"/>
</dbReference>
<evidence type="ECO:0000256" key="5">
    <source>
        <dbReference type="RuleBase" id="RU369095"/>
    </source>
</evidence>
<feature type="compositionally biased region" description="Polar residues" evidence="6">
    <location>
        <begin position="733"/>
        <end position="748"/>
    </location>
</feature>
<dbReference type="EMBL" id="LRBV02000011">
    <property type="status" value="NOT_ANNOTATED_CDS"/>
    <property type="molecule type" value="Genomic_DNA"/>
</dbReference>
<accession>A0A7N2MVE6</accession>
<name>A0A7N2MVE6_QUELO</name>
<keyword evidence="3" id="KW-0862">Zinc</keyword>
<evidence type="ECO:0000313" key="9">
    <source>
        <dbReference type="EnsemblPlants" id="QL11p007092:mrna"/>
    </source>
</evidence>
<dbReference type="PANTHER" id="PTHR12357:SF77">
    <property type="entry name" value="YTH DOMAIN-CONTAINING FAMILY PROTEIN"/>
    <property type="match status" value="1"/>
</dbReference>
<dbReference type="EnsemblPlants" id="QL11p007092:mrna">
    <property type="protein sequence ID" value="QL11p007092:mrna"/>
    <property type="gene ID" value="QL11p007092"/>
</dbReference>
<reference evidence="9 10" key="1">
    <citation type="journal article" date="2016" name="G3 (Bethesda)">
        <title>First Draft Assembly and Annotation of the Genome of a California Endemic Oak Quercus lobata Nee (Fagaceae).</title>
        <authorList>
            <person name="Sork V.L."/>
            <person name="Fitz-Gibbon S.T."/>
            <person name="Puiu D."/>
            <person name="Crepeau M."/>
            <person name="Gugger P.F."/>
            <person name="Sherman R."/>
            <person name="Stevens K."/>
            <person name="Langley C.H."/>
            <person name="Pellegrini M."/>
            <person name="Salzberg S.L."/>
        </authorList>
    </citation>
    <scope>NUCLEOTIDE SEQUENCE [LARGE SCALE GENOMIC DNA]</scope>
    <source>
        <strain evidence="9 10">cv. SW786</strain>
    </source>
</reference>
<keyword evidence="1" id="KW-0479">Metal-binding</keyword>
<keyword evidence="2 4" id="KW-0863">Zinc-finger</keyword>
<dbReference type="PANTHER" id="PTHR12357">
    <property type="entry name" value="YTH YT521-B HOMOLOGY DOMAIN-CONTAINING"/>
    <property type="match status" value="1"/>
</dbReference>
<dbReference type="Pfam" id="PF04146">
    <property type="entry name" value="YTH"/>
    <property type="match status" value="1"/>
</dbReference>
<dbReference type="InterPro" id="IPR007275">
    <property type="entry name" value="YTH_domain"/>
</dbReference>
<dbReference type="CDD" id="cd21134">
    <property type="entry name" value="YTH"/>
    <property type="match status" value="1"/>
</dbReference>
<proteinExistence type="inferred from homology"/>
<dbReference type="GO" id="GO:0008270">
    <property type="term" value="F:zinc ion binding"/>
    <property type="evidence" value="ECO:0007669"/>
    <property type="project" value="UniProtKB-KW"/>
</dbReference>
<dbReference type="Gramene" id="QL11p007092:mrna">
    <property type="protein sequence ID" value="QL11p007092:mrna"/>
    <property type="gene ID" value="QL11p007092"/>
</dbReference>
<evidence type="ECO:0000256" key="2">
    <source>
        <dbReference type="ARBA" id="ARBA00022771"/>
    </source>
</evidence>
<dbReference type="PROSITE" id="PS50808">
    <property type="entry name" value="ZF_BED"/>
    <property type="match status" value="1"/>
</dbReference>
<evidence type="ECO:0000259" key="7">
    <source>
        <dbReference type="PROSITE" id="PS50808"/>
    </source>
</evidence>
<dbReference type="GO" id="GO:1990247">
    <property type="term" value="F:N6-methyladenosine-containing RNA reader activity"/>
    <property type="evidence" value="ECO:0007669"/>
    <property type="project" value="UniProtKB-UniRule"/>
</dbReference>
<dbReference type="GO" id="GO:0061157">
    <property type="term" value="P:mRNA destabilization"/>
    <property type="evidence" value="ECO:0007669"/>
    <property type="project" value="TreeGrafter"/>
</dbReference>
<dbReference type="AlphaFoldDB" id="A0A7N2MVE6"/>
<feature type="domain" description="BED-type" evidence="7">
    <location>
        <begin position="8"/>
        <end position="65"/>
    </location>
</feature>
<feature type="region of interest" description="Disordered" evidence="6">
    <location>
        <begin position="160"/>
        <end position="194"/>
    </location>
</feature>
<evidence type="ECO:0000256" key="4">
    <source>
        <dbReference type="PROSITE-ProRule" id="PRU00027"/>
    </source>
</evidence>
<evidence type="ECO:0000259" key="8">
    <source>
        <dbReference type="PROSITE" id="PS50882"/>
    </source>
</evidence>
<organism evidence="9 10">
    <name type="scientific">Quercus lobata</name>
    <name type="common">Valley oak</name>
    <dbReference type="NCBI Taxonomy" id="97700"/>
    <lineage>
        <taxon>Eukaryota</taxon>
        <taxon>Viridiplantae</taxon>
        <taxon>Streptophyta</taxon>
        <taxon>Embryophyta</taxon>
        <taxon>Tracheophyta</taxon>
        <taxon>Spermatophyta</taxon>
        <taxon>Magnoliopsida</taxon>
        <taxon>eudicotyledons</taxon>
        <taxon>Gunneridae</taxon>
        <taxon>Pentapetalae</taxon>
        <taxon>rosids</taxon>
        <taxon>fabids</taxon>
        <taxon>Fagales</taxon>
        <taxon>Fagaceae</taxon>
        <taxon>Quercus</taxon>
    </lineage>
</organism>
<dbReference type="GO" id="GO:0003677">
    <property type="term" value="F:DNA binding"/>
    <property type="evidence" value="ECO:0007669"/>
    <property type="project" value="InterPro"/>
</dbReference>
<evidence type="ECO:0000313" key="10">
    <source>
        <dbReference type="Proteomes" id="UP000594261"/>
    </source>
</evidence>